<dbReference type="EMBL" id="LLXI01000091">
    <property type="protein sequence ID" value="PKY40209.1"/>
    <property type="molecule type" value="Genomic_DNA"/>
</dbReference>
<comment type="caution">
    <text evidence="1">The sequence shown here is derived from an EMBL/GenBank/DDBJ whole genome shotgun (WGS) entry which is preliminary data.</text>
</comment>
<evidence type="ECO:0000313" key="1">
    <source>
        <dbReference type="EMBL" id="PKY40209.1"/>
    </source>
</evidence>
<sequence>CIYLYSFYGREIFFAFIYPFYVKRRFIYDYFYPFYGREDLFLSFLLKEKEVFYGREVFFAFIYDYYFSFYGREYFIMKEYICIYVYIYIYIY</sequence>
<name>A0A2I1G0P8_9GLOM</name>
<feature type="non-terminal residue" evidence="1">
    <location>
        <position position="92"/>
    </location>
</feature>
<protein>
    <submittedName>
        <fullName evidence="1">Uncharacterized protein</fullName>
    </submittedName>
</protein>
<dbReference type="AlphaFoldDB" id="A0A2I1G0P8"/>
<feature type="non-terminal residue" evidence="1">
    <location>
        <position position="1"/>
    </location>
</feature>
<gene>
    <name evidence="1" type="ORF">RhiirA4_281251</name>
</gene>
<proteinExistence type="predicted"/>
<organism evidence="1 2">
    <name type="scientific">Rhizophagus irregularis</name>
    <dbReference type="NCBI Taxonomy" id="588596"/>
    <lineage>
        <taxon>Eukaryota</taxon>
        <taxon>Fungi</taxon>
        <taxon>Fungi incertae sedis</taxon>
        <taxon>Mucoromycota</taxon>
        <taxon>Glomeromycotina</taxon>
        <taxon>Glomeromycetes</taxon>
        <taxon>Glomerales</taxon>
        <taxon>Glomeraceae</taxon>
        <taxon>Rhizophagus</taxon>
    </lineage>
</organism>
<reference evidence="1 2" key="1">
    <citation type="submission" date="2015-10" db="EMBL/GenBank/DDBJ databases">
        <title>Genome analyses suggest a sexual origin of heterokaryosis in a supposedly ancient asexual fungus.</title>
        <authorList>
            <person name="Ropars J."/>
            <person name="Sedzielewska K."/>
            <person name="Noel J."/>
            <person name="Charron P."/>
            <person name="Farinelli L."/>
            <person name="Marton T."/>
            <person name="Kruger M."/>
            <person name="Pelin A."/>
            <person name="Brachmann A."/>
            <person name="Corradi N."/>
        </authorList>
    </citation>
    <scope>NUCLEOTIDE SEQUENCE [LARGE SCALE GENOMIC DNA]</scope>
    <source>
        <strain evidence="1 2">A4</strain>
    </source>
</reference>
<accession>A0A2I1G0P8</accession>
<dbReference type="Proteomes" id="UP000234323">
    <property type="component" value="Unassembled WGS sequence"/>
</dbReference>
<evidence type="ECO:0000313" key="2">
    <source>
        <dbReference type="Proteomes" id="UP000234323"/>
    </source>
</evidence>
<keyword evidence="2" id="KW-1185">Reference proteome</keyword>